<reference evidence="2" key="1">
    <citation type="submission" date="2016-11" db="EMBL/GenBank/DDBJ databases">
        <title>Venom-gland transcriptomics and venom proteomics of the black-back scorpion (Hadrurus spadix) reveal detectability challenges and an unexplored realm of animal toxin diversity.</title>
        <authorList>
            <person name="Rokyta D.R."/>
            <person name="Ward M.J."/>
        </authorList>
    </citation>
    <scope>NUCLEOTIDE SEQUENCE</scope>
    <source>
        <tissue evidence="2">Venom gland</tissue>
    </source>
</reference>
<proteinExistence type="predicted"/>
<dbReference type="InterPro" id="IPR010530">
    <property type="entry name" value="B12D"/>
</dbReference>
<dbReference type="Pfam" id="PF06522">
    <property type="entry name" value="B12D"/>
    <property type="match status" value="1"/>
</dbReference>
<keyword evidence="1" id="KW-1133">Transmembrane helix</keyword>
<dbReference type="PANTHER" id="PTHR14256:SF1">
    <property type="entry name" value="GEO09626P1"/>
    <property type="match status" value="1"/>
</dbReference>
<dbReference type="AlphaFoldDB" id="A0A1W7RA42"/>
<keyword evidence="1" id="KW-0812">Transmembrane</keyword>
<dbReference type="EMBL" id="GFAH01000374">
    <property type="protein sequence ID" value="JAV48015.1"/>
    <property type="molecule type" value="Transcribed_RNA"/>
</dbReference>
<accession>A0A1W7RA42</accession>
<sequence length="81" mass="9253">MAGFGLQALKRHTSLIPLVVIVGAGGLMAGAYLVRLALKNPDVSWDRKNNPEPWQHYDKKQYKFFTVNTDYSKLKSERPEF</sequence>
<keyword evidence="1" id="KW-0472">Membrane</keyword>
<organism evidence="2">
    <name type="scientific">Hadrurus spadix</name>
    <dbReference type="NCBI Taxonomy" id="141984"/>
    <lineage>
        <taxon>Eukaryota</taxon>
        <taxon>Metazoa</taxon>
        <taxon>Ecdysozoa</taxon>
        <taxon>Arthropoda</taxon>
        <taxon>Chelicerata</taxon>
        <taxon>Arachnida</taxon>
        <taxon>Scorpiones</taxon>
        <taxon>Iurida</taxon>
        <taxon>Iuroidea</taxon>
        <taxon>Hadrurus</taxon>
    </lineage>
</organism>
<dbReference type="PANTHER" id="PTHR14256">
    <property type="entry name" value="NADH-UBIQUINONE OXIDOREDUCTASE MLRQ SUBUNIT"/>
    <property type="match status" value="1"/>
</dbReference>
<evidence type="ECO:0000256" key="1">
    <source>
        <dbReference type="SAM" id="Phobius"/>
    </source>
</evidence>
<evidence type="ECO:0000313" key="2">
    <source>
        <dbReference type="EMBL" id="JAV48015.1"/>
    </source>
</evidence>
<feature type="transmembrane region" description="Helical" evidence="1">
    <location>
        <begin position="15"/>
        <end position="38"/>
    </location>
</feature>
<protein>
    <submittedName>
        <fullName evidence="2">Cytochrome c oxidase subunit NDUFA4</fullName>
    </submittedName>
</protein>
<name>A0A1W7RA42_9SCOR</name>